<evidence type="ECO:0000256" key="1">
    <source>
        <dbReference type="SAM" id="Phobius"/>
    </source>
</evidence>
<dbReference type="OrthoDB" id="7584467at2"/>
<gene>
    <name evidence="2" type="ORF">DF286_02715</name>
</gene>
<organism evidence="2 3">
    <name type="scientific">Allosphingosinicella humi</name>
    <dbReference type="NCBI Taxonomy" id="2068657"/>
    <lineage>
        <taxon>Bacteria</taxon>
        <taxon>Pseudomonadati</taxon>
        <taxon>Pseudomonadota</taxon>
        <taxon>Alphaproteobacteria</taxon>
        <taxon>Sphingomonadales</taxon>
        <taxon>Sphingomonadaceae</taxon>
        <taxon>Allosphingosinicella</taxon>
    </lineage>
</organism>
<sequence>MATTGPGVDTPGFIGRANWVSRPASEGDLARGMLLLRASNMNVMRLQLAMERSDRRLAMEALDGLVALDNELKGFIEDMPPADNALSEMTRRLDAQKAVLASEKLIFAAGRSGPSLARPKDVAPPAPIAEPDAPRTLNLEPEWVPAHLVEEEKEAGRGGRIAWIAVAFLLLILAGAAALHLAGLATLPINALPFLGGES</sequence>
<comment type="caution">
    <text evidence="2">The sequence shown here is derived from an EMBL/GenBank/DDBJ whole genome shotgun (WGS) entry which is preliminary data.</text>
</comment>
<evidence type="ECO:0000313" key="2">
    <source>
        <dbReference type="EMBL" id="PWG01904.1"/>
    </source>
</evidence>
<dbReference type="RefSeq" id="WP_109270044.1">
    <property type="nucleotide sequence ID" value="NZ_QFFF01000001.1"/>
</dbReference>
<keyword evidence="1" id="KW-0472">Membrane</keyword>
<accession>A0A2U2J0N6</accession>
<proteinExistence type="predicted"/>
<keyword evidence="1" id="KW-1133">Transmembrane helix</keyword>
<reference evidence="2 3" key="1">
    <citation type="submission" date="2018-05" db="EMBL/GenBank/DDBJ databases">
        <title>Genome of Sphingosinicella humi QZX222.</title>
        <authorList>
            <person name="Qiao Z."/>
            <person name="Wang G."/>
        </authorList>
    </citation>
    <scope>NUCLEOTIDE SEQUENCE [LARGE SCALE GENOMIC DNA]</scope>
    <source>
        <strain evidence="2 3">QZX222</strain>
    </source>
</reference>
<keyword evidence="1" id="KW-0812">Transmembrane</keyword>
<evidence type="ECO:0000313" key="3">
    <source>
        <dbReference type="Proteomes" id="UP000245916"/>
    </source>
</evidence>
<dbReference type="Proteomes" id="UP000245916">
    <property type="component" value="Unassembled WGS sequence"/>
</dbReference>
<dbReference type="EMBL" id="QFFF01000001">
    <property type="protein sequence ID" value="PWG01904.1"/>
    <property type="molecule type" value="Genomic_DNA"/>
</dbReference>
<protein>
    <submittedName>
        <fullName evidence="2">Uncharacterized protein</fullName>
    </submittedName>
</protein>
<name>A0A2U2J0N6_9SPHN</name>
<feature type="transmembrane region" description="Helical" evidence="1">
    <location>
        <begin position="161"/>
        <end position="185"/>
    </location>
</feature>
<keyword evidence="3" id="KW-1185">Reference proteome</keyword>
<dbReference type="AlphaFoldDB" id="A0A2U2J0N6"/>